<dbReference type="GO" id="GO:0009312">
    <property type="term" value="P:oligosaccharide biosynthetic process"/>
    <property type="evidence" value="ECO:0007669"/>
    <property type="project" value="InterPro"/>
</dbReference>
<keyword evidence="15 25" id="KW-1015">Disulfide bond</keyword>
<evidence type="ECO:0000256" key="2">
    <source>
        <dbReference type="ARBA" id="ARBA00004323"/>
    </source>
</evidence>
<dbReference type="Pfam" id="PF05060">
    <property type="entry name" value="MGAT2"/>
    <property type="match status" value="1"/>
</dbReference>
<feature type="disulfide bond" evidence="25">
    <location>
        <begin position="323"/>
        <end position="327"/>
    </location>
</feature>
<feature type="transmembrane region" description="Helical" evidence="26">
    <location>
        <begin position="7"/>
        <end position="26"/>
    </location>
</feature>
<keyword evidence="12 26" id="KW-1133">Transmembrane helix</keyword>
<dbReference type="Gene3D" id="3.90.550.10">
    <property type="entry name" value="Spore Coat Polysaccharide Biosynthesis Protein SpsA, Chain A"/>
    <property type="match status" value="1"/>
</dbReference>
<protein>
    <recommendedName>
        <fullName evidence="6">Alpha-1,6-mannosyl-glycoprotein 2-beta-N-acetylglucosaminyltransferase</fullName>
        <ecNumber evidence="5">2.4.1.143</ecNumber>
    </recommendedName>
    <alternativeName>
        <fullName evidence="21">Beta-1,2-N-acetylglucosaminyltransferase II</fullName>
    </alternativeName>
    <alternativeName>
        <fullName evidence="20">GlcNAc-T II</fullName>
    </alternativeName>
    <alternativeName>
        <fullName evidence="19">Mannoside acetylglucosaminyltransferase 2</fullName>
    </alternativeName>
    <alternativeName>
        <fullName evidence="18">N-glycosyl-oligosaccharide-glycoprotein N-acetylglucosaminyltransferase II</fullName>
    </alternativeName>
</protein>
<dbReference type="OrthoDB" id="6019616at2759"/>
<evidence type="ECO:0000256" key="11">
    <source>
        <dbReference type="ARBA" id="ARBA00022968"/>
    </source>
</evidence>
<evidence type="ECO:0000256" key="5">
    <source>
        <dbReference type="ARBA" id="ARBA00012613"/>
    </source>
</evidence>
<comment type="pathway">
    <text evidence="3">Protein modification; protein glycosylation.</text>
</comment>
<comment type="catalytic activity">
    <reaction evidence="22">
        <text>an N(4)-{beta-D-GlcNAc-(1-&gt;2)-alpha-D-Man-(1-&gt;3)-[alpha-D-Man-(1-&gt;6)]-beta-D-Man-(1-&gt;4)-beta-D-GlcNAc-(1-&gt;4)-beta-D-GlcNAc}-L-asparaginyl-[protein] + UDP-N-acetyl-alpha-D-glucosamine = N(4)-{beta-D-GlcNAc-(1-&gt;2)-alpha-D-Man-(1-&gt;3)-[beta-D-GlcNAc-(1-&gt;2)-alpha-D-Man-(1-&gt;6)]-beta-D-Man-(1-&gt;4)-beta-D-GlcNAc-(1-&gt;4)-beta-D-GlcNAc}-L-asparaginyl-[protein] + UDP + H(+)</text>
        <dbReference type="Rhea" id="RHEA:12941"/>
        <dbReference type="Rhea" id="RHEA-COMP:13526"/>
        <dbReference type="Rhea" id="RHEA-COMP:14369"/>
        <dbReference type="ChEBI" id="CHEBI:15378"/>
        <dbReference type="ChEBI" id="CHEBI:57705"/>
        <dbReference type="ChEBI" id="CHEBI:58223"/>
        <dbReference type="ChEBI" id="CHEBI:60615"/>
        <dbReference type="ChEBI" id="CHEBI:60651"/>
        <dbReference type="EC" id="2.4.1.143"/>
    </reaction>
</comment>
<feature type="disulfide bond" evidence="25">
    <location>
        <begin position="234"/>
        <end position="248"/>
    </location>
</feature>
<organism evidence="27 28">
    <name type="scientific">Clytia hemisphaerica</name>
    <dbReference type="NCBI Taxonomy" id="252671"/>
    <lineage>
        <taxon>Eukaryota</taxon>
        <taxon>Metazoa</taxon>
        <taxon>Cnidaria</taxon>
        <taxon>Hydrozoa</taxon>
        <taxon>Hydroidolina</taxon>
        <taxon>Leptothecata</taxon>
        <taxon>Obeliida</taxon>
        <taxon>Clytiidae</taxon>
        <taxon>Clytia</taxon>
    </lineage>
</organism>
<dbReference type="GO" id="GO:0008455">
    <property type="term" value="F:alpha-1,6-mannosylglycoprotein 2-beta-N-acetylglucosaminyltransferase activity"/>
    <property type="evidence" value="ECO:0007669"/>
    <property type="project" value="UniProtKB-EC"/>
</dbReference>
<evidence type="ECO:0000256" key="17">
    <source>
        <dbReference type="ARBA" id="ARBA00023211"/>
    </source>
</evidence>
<keyword evidence="17 24" id="KW-0464">Manganese</keyword>
<evidence type="ECO:0000256" key="4">
    <source>
        <dbReference type="ARBA" id="ARBA00011011"/>
    </source>
</evidence>
<keyword evidence="14 26" id="KW-0472">Membrane</keyword>
<evidence type="ECO:0000256" key="6">
    <source>
        <dbReference type="ARBA" id="ARBA00014817"/>
    </source>
</evidence>
<dbReference type="GO" id="GO:0000139">
    <property type="term" value="C:Golgi membrane"/>
    <property type="evidence" value="ECO:0007669"/>
    <property type="project" value="UniProtKB-SubCell"/>
</dbReference>
<evidence type="ECO:0000256" key="22">
    <source>
        <dbReference type="ARBA" id="ARBA00093257"/>
    </source>
</evidence>
<sequence>MCYRRVLRKQAFLFIFILFVALWFFIKSRNFVTVDNESNMYSNSIDDSKETDLELARLSKIEAEKEAVRNEQLAELEHQEMMRKREESLKQQTIEDDPFHPKHNIEREYTDFSNFKINFTQTNYKPEDLREAVRKLNDEQLIYNKEMLKKLPKDYIVMVVQVHKRVEYFKELLDSMQRAKDIGSTLLVVSHDYYTDEMNALIRMIKFCPVVQIFFPFSLQLYPNEFPGPSPNDCPRDIKKPDARAKGCINAETPDMYGHYREAPIVMIKHHWWWKINHVMDNLDQTKKHNGPFLFIEEDHYLAPSFVHALRTLGNFKKSDARCAGSCEIMTLGTYNNKQNFQTEGKRVMRGQWISSQHNMGMAMYRNTWNDLKKCSEKFCAYDDYNWDWTLMHLSKHCLRKQLFVLLYEVPRIFHVGDCGLHHKKKCSSTKDTLNKIKGILERNKDYLYSDRIEPYDKHATLTLKPNGGWGDSRDHELCMRYTKGNEPLK</sequence>
<keyword evidence="28" id="KW-1185">Reference proteome</keyword>
<comment type="subcellular location">
    <subcellularLocation>
        <location evidence="2">Golgi apparatus membrane</location>
        <topology evidence="2">Single-pass type II membrane protein</topology>
    </subcellularLocation>
</comment>
<evidence type="ECO:0000256" key="13">
    <source>
        <dbReference type="ARBA" id="ARBA00023034"/>
    </source>
</evidence>
<dbReference type="GO" id="GO:0046872">
    <property type="term" value="F:metal ion binding"/>
    <property type="evidence" value="ECO:0007669"/>
    <property type="project" value="UniProtKB-KW"/>
</dbReference>
<dbReference type="SUPFAM" id="SSF53448">
    <property type="entry name" value="Nucleotide-diphospho-sugar transferases"/>
    <property type="match status" value="1"/>
</dbReference>
<dbReference type="EnsemblMetazoa" id="CLYHEMT020710.1">
    <property type="protein sequence ID" value="CLYHEMP020710.1"/>
    <property type="gene ID" value="CLYHEMG020710"/>
</dbReference>
<dbReference type="EC" id="2.4.1.143" evidence="5"/>
<evidence type="ECO:0000313" key="27">
    <source>
        <dbReference type="EnsemblMetazoa" id="CLYHEMP020710.1"/>
    </source>
</evidence>
<keyword evidence="9 26" id="KW-0812">Transmembrane</keyword>
<evidence type="ECO:0000313" key="28">
    <source>
        <dbReference type="Proteomes" id="UP000594262"/>
    </source>
</evidence>
<evidence type="ECO:0000256" key="8">
    <source>
        <dbReference type="ARBA" id="ARBA00022679"/>
    </source>
</evidence>
<evidence type="ECO:0000256" key="18">
    <source>
        <dbReference type="ARBA" id="ARBA00029663"/>
    </source>
</evidence>
<evidence type="ECO:0000256" key="1">
    <source>
        <dbReference type="ARBA" id="ARBA00001936"/>
    </source>
</evidence>
<keyword evidence="7" id="KW-0328">Glycosyltransferase</keyword>
<feature type="binding site" evidence="23">
    <location>
        <position position="192"/>
    </location>
    <ligand>
        <name>substrate</name>
    </ligand>
</feature>
<comment type="similarity">
    <text evidence="4">Belongs to the glycosyltransferase 16 (GT16) protein family.</text>
</comment>
<feature type="binding site" evidence="23">
    <location>
        <begin position="161"/>
        <end position="165"/>
    </location>
    <ligand>
        <name>substrate</name>
    </ligand>
</feature>
<dbReference type="UniPathway" id="UPA00378"/>
<evidence type="ECO:0000256" key="20">
    <source>
        <dbReference type="ARBA" id="ARBA00032552"/>
    </source>
</evidence>
<keyword evidence="11" id="KW-0735">Signal-anchor</keyword>
<evidence type="ECO:0000256" key="15">
    <source>
        <dbReference type="ARBA" id="ARBA00023157"/>
    </source>
</evidence>
<keyword evidence="8" id="KW-0808">Transferase</keyword>
<dbReference type="AlphaFoldDB" id="A0A7M5XBJ1"/>
<keyword evidence="13" id="KW-0333">Golgi apparatus</keyword>
<evidence type="ECO:0000256" key="24">
    <source>
        <dbReference type="PIRSR" id="PIRSR607754-2"/>
    </source>
</evidence>
<proteinExistence type="inferred from homology"/>
<accession>A0A7M5XBJ1</accession>
<evidence type="ECO:0000256" key="7">
    <source>
        <dbReference type="ARBA" id="ARBA00022676"/>
    </source>
</evidence>
<feature type="disulfide bond" evidence="25">
    <location>
        <begin position="380"/>
        <end position="479"/>
    </location>
</feature>
<dbReference type="GO" id="GO:0006487">
    <property type="term" value="P:protein N-linked glycosylation"/>
    <property type="evidence" value="ECO:0007669"/>
    <property type="project" value="TreeGrafter"/>
</dbReference>
<dbReference type="Proteomes" id="UP000594262">
    <property type="component" value="Unplaced"/>
</dbReference>
<evidence type="ECO:0000256" key="21">
    <source>
        <dbReference type="ARBA" id="ARBA00032915"/>
    </source>
</evidence>
<evidence type="ECO:0000256" key="3">
    <source>
        <dbReference type="ARBA" id="ARBA00004922"/>
    </source>
</evidence>
<evidence type="ECO:0000256" key="23">
    <source>
        <dbReference type="PIRSR" id="PIRSR607754-1"/>
    </source>
</evidence>
<evidence type="ECO:0000256" key="14">
    <source>
        <dbReference type="ARBA" id="ARBA00023136"/>
    </source>
</evidence>
<feature type="binding site" evidence="24">
    <location>
        <position position="415"/>
    </location>
    <ligand>
        <name>Mn(2+)</name>
        <dbReference type="ChEBI" id="CHEBI:29035"/>
    </ligand>
</feature>
<feature type="disulfide bond" evidence="25">
    <location>
        <begin position="419"/>
        <end position="427"/>
    </location>
</feature>
<dbReference type="RefSeq" id="XP_066924764.1">
    <property type="nucleotide sequence ID" value="XM_067068663.1"/>
</dbReference>
<dbReference type="PANTHER" id="PTHR12871:SF0">
    <property type="entry name" value="ALPHA-1,6-MANNOSYL-GLYCOPROTEIN 2-BETA-N-ACETYLGLUCOSAMINYLTRANSFERASE"/>
    <property type="match status" value="1"/>
</dbReference>
<dbReference type="InterPro" id="IPR007754">
    <property type="entry name" value="GlcNAc_II"/>
</dbReference>
<dbReference type="GO" id="GO:0005795">
    <property type="term" value="C:Golgi stack"/>
    <property type="evidence" value="ECO:0007669"/>
    <property type="project" value="InterPro"/>
</dbReference>
<dbReference type="InterPro" id="IPR029044">
    <property type="entry name" value="Nucleotide-diphossugar_trans"/>
</dbReference>
<feature type="disulfide bond" evidence="25">
    <location>
        <begin position="375"/>
        <end position="398"/>
    </location>
</feature>
<keyword evidence="16" id="KW-0325">Glycoprotein</keyword>
<dbReference type="PANTHER" id="PTHR12871">
    <property type="entry name" value="BETA-1,2-N-ACETYLGLUCOSAMINYLTRANSFERASE II"/>
    <property type="match status" value="1"/>
</dbReference>
<feature type="binding site" evidence="24">
    <location>
        <position position="299"/>
    </location>
    <ligand>
        <name>Mn(2+)</name>
        <dbReference type="ChEBI" id="CHEBI:29035"/>
    </ligand>
</feature>
<dbReference type="GeneID" id="136812181"/>
<comment type="cofactor">
    <cofactor evidence="1 24">
        <name>Mn(2+)</name>
        <dbReference type="ChEBI" id="CHEBI:29035"/>
    </cofactor>
</comment>
<evidence type="ECO:0000256" key="16">
    <source>
        <dbReference type="ARBA" id="ARBA00023180"/>
    </source>
</evidence>
<reference evidence="27" key="1">
    <citation type="submission" date="2021-01" db="UniProtKB">
        <authorList>
            <consortium name="EnsemblMetazoa"/>
        </authorList>
    </citation>
    <scope>IDENTIFICATION</scope>
</reference>
<evidence type="ECO:0000256" key="19">
    <source>
        <dbReference type="ARBA" id="ARBA00031203"/>
    </source>
</evidence>
<evidence type="ECO:0000256" key="26">
    <source>
        <dbReference type="SAM" id="Phobius"/>
    </source>
</evidence>
<evidence type="ECO:0000256" key="12">
    <source>
        <dbReference type="ARBA" id="ARBA00022989"/>
    </source>
</evidence>
<keyword evidence="10 24" id="KW-0479">Metal-binding</keyword>
<evidence type="ECO:0000256" key="25">
    <source>
        <dbReference type="PIRSR" id="PIRSR607754-3"/>
    </source>
</evidence>
<evidence type="ECO:0000256" key="10">
    <source>
        <dbReference type="ARBA" id="ARBA00022723"/>
    </source>
</evidence>
<name>A0A7M5XBJ1_9CNID</name>
<evidence type="ECO:0000256" key="9">
    <source>
        <dbReference type="ARBA" id="ARBA00022692"/>
    </source>
</evidence>